<comment type="caution">
    <text evidence="5">The sequence shown here is derived from an EMBL/GenBank/DDBJ whole genome shotgun (WGS) entry which is preliminary data.</text>
</comment>
<dbReference type="EMBL" id="QRUU01000058">
    <property type="protein sequence ID" value="RGR93209.1"/>
    <property type="molecule type" value="Genomic_DNA"/>
</dbReference>
<dbReference type="SUPFAM" id="SSF46689">
    <property type="entry name" value="Homeodomain-like"/>
    <property type="match status" value="1"/>
</dbReference>
<dbReference type="RefSeq" id="WP_118485026.1">
    <property type="nucleotide sequence ID" value="NZ_QRUU01000058.1"/>
</dbReference>
<dbReference type="SMART" id="SM00342">
    <property type="entry name" value="HTH_ARAC"/>
    <property type="match status" value="1"/>
</dbReference>
<reference evidence="5 6" key="1">
    <citation type="submission" date="2018-08" db="EMBL/GenBank/DDBJ databases">
        <title>A genome reference for cultivated species of the human gut microbiota.</title>
        <authorList>
            <person name="Zou Y."/>
            <person name="Xue W."/>
            <person name="Luo G."/>
        </authorList>
    </citation>
    <scope>NUCLEOTIDE SEQUENCE [LARGE SCALE GENOMIC DNA]</scope>
    <source>
        <strain evidence="5 6">AF24-2</strain>
    </source>
</reference>
<keyword evidence="2" id="KW-0238">DNA-binding</keyword>
<gene>
    <name evidence="5" type="ORF">DWY20_11870</name>
</gene>
<sequence>MPYSLPSDTRYILYEETDLAQLKQKPCHFKCGIYLICTHGQALISTGVQQYIFEEQTELIFLTGSLIQVVQSSYDFKARILMFPQEVFLKAVLPIDTPYYNYTHEHPCYHHTEDERSQKTWKEINLWMDMAQMQFMDNTPQFRQQQEYNFLQSLLMWLFNTIQEKLAVKKQYSRKQILYYQFLQLVREYSTREHQVAFYADKLCITSRYLNEIIALYVNGRTPKQLIDEQLTAEIKVLLDDPHLSVTEIAQHFNFPDQSYLSRFFKKNTGISPKEFRSQAR</sequence>
<dbReference type="Pfam" id="PF12833">
    <property type="entry name" value="HTH_18"/>
    <property type="match status" value="1"/>
</dbReference>
<name>A0A412GEL3_9BACT</name>
<dbReference type="Proteomes" id="UP000285864">
    <property type="component" value="Unassembled WGS sequence"/>
</dbReference>
<dbReference type="GO" id="GO:0043565">
    <property type="term" value="F:sequence-specific DNA binding"/>
    <property type="evidence" value="ECO:0007669"/>
    <property type="project" value="InterPro"/>
</dbReference>
<evidence type="ECO:0000313" key="6">
    <source>
        <dbReference type="Proteomes" id="UP000285864"/>
    </source>
</evidence>
<dbReference type="InterPro" id="IPR009057">
    <property type="entry name" value="Homeodomain-like_sf"/>
</dbReference>
<dbReference type="PROSITE" id="PS01124">
    <property type="entry name" value="HTH_ARAC_FAMILY_2"/>
    <property type="match status" value="1"/>
</dbReference>
<dbReference type="Gene3D" id="1.10.10.60">
    <property type="entry name" value="Homeodomain-like"/>
    <property type="match status" value="1"/>
</dbReference>
<keyword evidence="6" id="KW-1185">Reference proteome</keyword>
<protein>
    <submittedName>
        <fullName evidence="5">AraC family transcriptional regulator</fullName>
    </submittedName>
</protein>
<dbReference type="GO" id="GO:0003700">
    <property type="term" value="F:DNA-binding transcription factor activity"/>
    <property type="evidence" value="ECO:0007669"/>
    <property type="project" value="InterPro"/>
</dbReference>
<dbReference type="InterPro" id="IPR018060">
    <property type="entry name" value="HTH_AraC"/>
</dbReference>
<feature type="domain" description="HTH araC/xylS-type" evidence="4">
    <location>
        <begin position="180"/>
        <end position="279"/>
    </location>
</feature>
<evidence type="ECO:0000259" key="4">
    <source>
        <dbReference type="PROSITE" id="PS01124"/>
    </source>
</evidence>
<keyword evidence="3" id="KW-0804">Transcription</keyword>
<evidence type="ECO:0000256" key="1">
    <source>
        <dbReference type="ARBA" id="ARBA00023015"/>
    </source>
</evidence>
<dbReference type="PANTHER" id="PTHR43280">
    <property type="entry name" value="ARAC-FAMILY TRANSCRIPTIONAL REGULATOR"/>
    <property type="match status" value="1"/>
</dbReference>
<dbReference type="AlphaFoldDB" id="A0A412GEL3"/>
<evidence type="ECO:0000313" key="5">
    <source>
        <dbReference type="EMBL" id="RGR93209.1"/>
    </source>
</evidence>
<evidence type="ECO:0000256" key="2">
    <source>
        <dbReference type="ARBA" id="ARBA00023125"/>
    </source>
</evidence>
<evidence type="ECO:0000256" key="3">
    <source>
        <dbReference type="ARBA" id="ARBA00023163"/>
    </source>
</evidence>
<dbReference type="PANTHER" id="PTHR43280:SF32">
    <property type="entry name" value="TRANSCRIPTIONAL REGULATORY PROTEIN"/>
    <property type="match status" value="1"/>
</dbReference>
<proteinExistence type="predicted"/>
<keyword evidence="1" id="KW-0805">Transcription regulation</keyword>
<accession>A0A412GEL3</accession>
<organism evidence="5 6">
    <name type="scientific">Phocaeicola coprocola</name>
    <dbReference type="NCBI Taxonomy" id="310298"/>
    <lineage>
        <taxon>Bacteria</taxon>
        <taxon>Pseudomonadati</taxon>
        <taxon>Bacteroidota</taxon>
        <taxon>Bacteroidia</taxon>
        <taxon>Bacteroidales</taxon>
        <taxon>Bacteroidaceae</taxon>
        <taxon>Phocaeicola</taxon>
    </lineage>
</organism>